<dbReference type="EMBL" id="JWJD01000002">
    <property type="protein sequence ID" value="KIH76887.1"/>
    <property type="molecule type" value="Genomic_DNA"/>
</dbReference>
<dbReference type="InterPro" id="IPR027417">
    <property type="entry name" value="P-loop_NTPase"/>
</dbReference>
<dbReference type="InterPro" id="IPR025944">
    <property type="entry name" value="Sigma_54_int_dom_CS"/>
</dbReference>
<name>A0A0C2HVX5_9BACT</name>
<dbReference type="PANTHER" id="PTHR32071:SF113">
    <property type="entry name" value="ALGINATE BIOSYNTHESIS TRANSCRIPTIONAL REGULATORY PROTEIN ALGB"/>
    <property type="match status" value="1"/>
</dbReference>
<dbReference type="Pfam" id="PF25601">
    <property type="entry name" value="AAA_lid_14"/>
    <property type="match status" value="1"/>
</dbReference>
<keyword evidence="3" id="KW-0805">Transcription regulation</keyword>
<dbReference type="GO" id="GO:0006355">
    <property type="term" value="P:regulation of DNA-templated transcription"/>
    <property type="evidence" value="ECO:0007669"/>
    <property type="project" value="InterPro"/>
</dbReference>
<dbReference type="PROSITE" id="PS50045">
    <property type="entry name" value="SIGMA54_INTERACT_4"/>
    <property type="match status" value="1"/>
</dbReference>
<evidence type="ECO:0000313" key="7">
    <source>
        <dbReference type="Proteomes" id="UP000035068"/>
    </source>
</evidence>
<dbReference type="Gene3D" id="1.10.8.60">
    <property type="match status" value="1"/>
</dbReference>
<dbReference type="PROSITE" id="PS00688">
    <property type="entry name" value="SIGMA54_INTERACT_3"/>
    <property type="match status" value="1"/>
</dbReference>
<comment type="caution">
    <text evidence="6">The sequence shown here is derived from an EMBL/GenBank/DDBJ whole genome shotgun (WGS) entry which is preliminary data.</text>
</comment>
<keyword evidence="2" id="KW-0067">ATP-binding</keyword>
<gene>
    <name evidence="6" type="ORF">GFER_07270</name>
</gene>
<evidence type="ECO:0000256" key="3">
    <source>
        <dbReference type="ARBA" id="ARBA00023015"/>
    </source>
</evidence>
<keyword evidence="4" id="KW-0804">Transcription</keyword>
<dbReference type="SUPFAM" id="SSF46689">
    <property type="entry name" value="Homeodomain-like"/>
    <property type="match status" value="1"/>
</dbReference>
<keyword evidence="1" id="KW-0547">Nucleotide-binding</keyword>
<keyword evidence="7" id="KW-1185">Reference proteome</keyword>
<evidence type="ECO:0000256" key="4">
    <source>
        <dbReference type="ARBA" id="ARBA00023163"/>
    </source>
</evidence>
<evidence type="ECO:0000256" key="1">
    <source>
        <dbReference type="ARBA" id="ARBA00022741"/>
    </source>
</evidence>
<dbReference type="AlphaFoldDB" id="A0A0C2HVX5"/>
<sequence>MDPPFLGFWIKKCSRDRTTLPRLPETFLDVFRKHQGKPQPGLSQAALDQLLAYDWPGNIRELRNLLEYAAITSSGELIQPKHLCLQQQDEVCHEELDRGRISLNFNFSPEEFSLAAVNRQVMDWALAQWNNNKSSAARLLKASRKLFY</sequence>
<dbReference type="PANTHER" id="PTHR32071">
    <property type="entry name" value="TRANSCRIPTIONAL REGULATORY PROTEIN"/>
    <property type="match status" value="1"/>
</dbReference>
<evidence type="ECO:0000259" key="5">
    <source>
        <dbReference type="PROSITE" id="PS50045"/>
    </source>
</evidence>
<organism evidence="6 7">
    <name type="scientific">Geoalkalibacter ferrihydriticus DSM 17813</name>
    <dbReference type="NCBI Taxonomy" id="1121915"/>
    <lineage>
        <taxon>Bacteria</taxon>
        <taxon>Pseudomonadati</taxon>
        <taxon>Thermodesulfobacteriota</taxon>
        <taxon>Desulfuromonadia</taxon>
        <taxon>Desulfuromonadales</taxon>
        <taxon>Geoalkalibacteraceae</taxon>
        <taxon>Geoalkalibacter</taxon>
    </lineage>
</organism>
<proteinExistence type="predicted"/>
<dbReference type="InterPro" id="IPR002078">
    <property type="entry name" value="Sigma_54_int"/>
</dbReference>
<dbReference type="GO" id="GO:0005524">
    <property type="term" value="F:ATP binding"/>
    <property type="evidence" value="ECO:0007669"/>
    <property type="project" value="UniProtKB-KW"/>
</dbReference>
<dbReference type="SUPFAM" id="SSF52540">
    <property type="entry name" value="P-loop containing nucleoside triphosphate hydrolases"/>
    <property type="match status" value="1"/>
</dbReference>
<accession>A0A0C2HVX5</accession>
<protein>
    <recommendedName>
        <fullName evidence="5">Sigma-54 factor interaction domain-containing protein</fullName>
    </recommendedName>
</protein>
<dbReference type="InterPro" id="IPR009057">
    <property type="entry name" value="Homeodomain-like_sf"/>
</dbReference>
<feature type="domain" description="Sigma-54 factor interaction" evidence="5">
    <location>
        <begin position="15"/>
        <end position="71"/>
    </location>
</feature>
<evidence type="ECO:0000256" key="2">
    <source>
        <dbReference type="ARBA" id="ARBA00022840"/>
    </source>
</evidence>
<dbReference type="InterPro" id="IPR058031">
    <property type="entry name" value="AAA_lid_NorR"/>
</dbReference>
<reference evidence="6 7" key="1">
    <citation type="submission" date="2014-12" db="EMBL/GenBank/DDBJ databases">
        <title>Genomes of Geoalkalibacter ferrihydriticus and Geoalkalibacter subterraneus, two haloalkaliphilic metal-reducing members of the Geobacteraceae.</title>
        <authorList>
            <person name="Badalamenti J.P."/>
            <person name="Torres C.I."/>
            <person name="Krajmalnik-Brown R."/>
            <person name="Bond D.R."/>
        </authorList>
    </citation>
    <scope>NUCLEOTIDE SEQUENCE [LARGE SCALE GENOMIC DNA]</scope>
    <source>
        <strain evidence="6 7">DSM 17813</strain>
    </source>
</reference>
<dbReference type="Proteomes" id="UP000035068">
    <property type="component" value="Unassembled WGS sequence"/>
</dbReference>
<evidence type="ECO:0000313" key="6">
    <source>
        <dbReference type="EMBL" id="KIH76887.1"/>
    </source>
</evidence>